<reference evidence="1 2" key="1">
    <citation type="journal article" date="2017" name="Nature">
        <title>The Apostasia genome and the evolution of orchids.</title>
        <authorList>
            <person name="Zhang G.Q."/>
            <person name="Liu K.W."/>
            <person name="Li Z."/>
            <person name="Lohaus R."/>
            <person name="Hsiao Y.Y."/>
            <person name="Niu S.C."/>
            <person name="Wang J.Y."/>
            <person name="Lin Y.C."/>
            <person name="Xu Q."/>
            <person name="Chen L.J."/>
            <person name="Yoshida K."/>
            <person name="Fujiwara S."/>
            <person name="Wang Z.W."/>
            <person name="Zhang Y.Q."/>
            <person name="Mitsuda N."/>
            <person name="Wang M."/>
            <person name="Liu G.H."/>
            <person name="Pecoraro L."/>
            <person name="Huang H.X."/>
            <person name="Xiao X.J."/>
            <person name="Lin M."/>
            <person name="Wu X.Y."/>
            <person name="Wu W.L."/>
            <person name="Chen Y.Y."/>
            <person name="Chang S.B."/>
            <person name="Sakamoto S."/>
            <person name="Ohme-Takagi M."/>
            <person name="Yagi M."/>
            <person name="Zeng S.J."/>
            <person name="Shen C.Y."/>
            <person name="Yeh C.M."/>
            <person name="Luo Y.B."/>
            <person name="Tsai W.C."/>
            <person name="Van de Peer Y."/>
            <person name="Liu Z.J."/>
        </authorList>
    </citation>
    <scope>NUCLEOTIDE SEQUENCE [LARGE SCALE GENOMIC DNA]</scope>
    <source>
        <strain evidence="2">cv. Shenzhen</strain>
        <tissue evidence="1">Stem</tissue>
    </source>
</reference>
<organism evidence="1 2">
    <name type="scientific">Apostasia shenzhenica</name>
    <dbReference type="NCBI Taxonomy" id="1088818"/>
    <lineage>
        <taxon>Eukaryota</taxon>
        <taxon>Viridiplantae</taxon>
        <taxon>Streptophyta</taxon>
        <taxon>Embryophyta</taxon>
        <taxon>Tracheophyta</taxon>
        <taxon>Spermatophyta</taxon>
        <taxon>Magnoliopsida</taxon>
        <taxon>Liliopsida</taxon>
        <taxon>Asparagales</taxon>
        <taxon>Orchidaceae</taxon>
        <taxon>Apostasioideae</taxon>
        <taxon>Apostasia</taxon>
    </lineage>
</organism>
<accession>A0A2I0A9R1</accession>
<sequence>MSDRTGGWGDTASAAGMAVGDAEFTGNGRRVHAERTLATGYTGFQYSQPPVRR</sequence>
<proteinExistence type="predicted"/>
<gene>
    <name evidence="1" type="ORF">AXF42_Ash010164</name>
</gene>
<protein>
    <submittedName>
        <fullName evidence="1">Uncharacterized protein</fullName>
    </submittedName>
</protein>
<evidence type="ECO:0000313" key="2">
    <source>
        <dbReference type="Proteomes" id="UP000236161"/>
    </source>
</evidence>
<dbReference type="Proteomes" id="UP000236161">
    <property type="component" value="Unassembled WGS sequence"/>
</dbReference>
<name>A0A2I0A9R1_9ASPA</name>
<keyword evidence="2" id="KW-1185">Reference proteome</keyword>
<dbReference type="EMBL" id="KZ452008">
    <property type="protein sequence ID" value="PKA52268.1"/>
    <property type="molecule type" value="Genomic_DNA"/>
</dbReference>
<dbReference type="AlphaFoldDB" id="A0A2I0A9R1"/>
<evidence type="ECO:0000313" key="1">
    <source>
        <dbReference type="EMBL" id="PKA52268.1"/>
    </source>
</evidence>